<dbReference type="AlphaFoldDB" id="A0A8C4NK50"/>
<proteinExistence type="inferred from homology"/>
<evidence type="ECO:0000256" key="1">
    <source>
        <dbReference type="ARBA" id="ARBA00004141"/>
    </source>
</evidence>
<evidence type="ECO:0000256" key="3">
    <source>
        <dbReference type="ARBA" id="ARBA00022692"/>
    </source>
</evidence>
<dbReference type="Ensembl" id="ENSEBUT00000004086.1">
    <property type="protein sequence ID" value="ENSEBUP00000003701.1"/>
    <property type="gene ID" value="ENSEBUG00000002670.1"/>
</dbReference>
<keyword evidence="3 7" id="KW-0812">Transmembrane</keyword>
<evidence type="ECO:0000256" key="6">
    <source>
        <dbReference type="SAM" id="MobiDB-lite"/>
    </source>
</evidence>
<sequence length="543" mass="61717">MVAHSTESRCESGSEATSPSAVISPSEDRFVRPVQRATQATLATVLSRDSHWKCLVLSSLTYSCLSALAWCDLSASPIQIHLPLEHQTVRPSATPCLYGSAYILLVFLSVFYILTLFESWQWQVRRERECQLDVSAAYERVHRLQDAKPCLWWQAVSFHYVRRSRQVTRYRNGEAYTSTQVYQERVTTRVAEAEFDYLQCGVRDVSKQLVGLEEFPATRVRFTRCFSFANSESENAYLSQRACFFRENEGLDDYVEAREGMHLKNVEFREHMMAFAEPEKQPWYTSRAAFWAAALVLLSWPLRVWLEYRTAFVHYHVEKLFGLEYRLPEPVLEIDRCPRLARASTVDSAELEWHITLNRQLVPSYSEALLMDLTDPLVIPGCLSACQDCQRAHSASSIFSRRVNHTCGPPSLPSSAHGPAHVDLESAGPGCAQVHADPPSYQEAVLCPLVTVPAVRRLRGADGRPLENVFVIGFLSRASQQAQHSGLNCPDVAFSLIFYYSQYFIEFPVWLYSPPPDKLSISLNYTPTICTNTTHLELIAEFK</sequence>
<evidence type="ECO:0000256" key="4">
    <source>
        <dbReference type="ARBA" id="ARBA00022989"/>
    </source>
</evidence>
<dbReference type="GeneTree" id="ENSGT00390000013762"/>
<feature type="compositionally biased region" description="Basic and acidic residues" evidence="6">
    <location>
        <begin position="1"/>
        <end position="12"/>
    </location>
</feature>
<feature type="transmembrane region" description="Helical" evidence="7">
    <location>
        <begin position="97"/>
        <end position="117"/>
    </location>
</feature>
<evidence type="ECO:0000256" key="7">
    <source>
        <dbReference type="SAM" id="Phobius"/>
    </source>
</evidence>
<feature type="region of interest" description="Disordered" evidence="6">
    <location>
        <begin position="1"/>
        <end position="24"/>
    </location>
</feature>
<dbReference type="PANTHER" id="PTHR31893:SF5">
    <property type="entry name" value="TRANSMEMBRANE PROTEIN 151 HOMOLOG"/>
    <property type="match status" value="1"/>
</dbReference>
<name>A0A8C4NK50_EPTBU</name>
<dbReference type="GO" id="GO:0016020">
    <property type="term" value="C:membrane"/>
    <property type="evidence" value="ECO:0007669"/>
    <property type="project" value="UniProtKB-SubCell"/>
</dbReference>
<reference evidence="8" key="1">
    <citation type="submission" date="2025-08" db="UniProtKB">
        <authorList>
            <consortium name="Ensembl"/>
        </authorList>
    </citation>
    <scope>IDENTIFICATION</scope>
</reference>
<dbReference type="Proteomes" id="UP000694388">
    <property type="component" value="Unplaced"/>
</dbReference>
<accession>A0A8C4NK50</accession>
<keyword evidence="5 7" id="KW-0472">Membrane</keyword>
<reference evidence="8" key="2">
    <citation type="submission" date="2025-09" db="UniProtKB">
        <authorList>
            <consortium name="Ensembl"/>
        </authorList>
    </citation>
    <scope>IDENTIFICATION</scope>
</reference>
<evidence type="ECO:0000256" key="2">
    <source>
        <dbReference type="ARBA" id="ARBA00009583"/>
    </source>
</evidence>
<organism evidence="8 9">
    <name type="scientific">Eptatretus burgeri</name>
    <name type="common">Inshore hagfish</name>
    <dbReference type="NCBI Taxonomy" id="7764"/>
    <lineage>
        <taxon>Eukaryota</taxon>
        <taxon>Metazoa</taxon>
        <taxon>Chordata</taxon>
        <taxon>Craniata</taxon>
        <taxon>Vertebrata</taxon>
        <taxon>Cyclostomata</taxon>
        <taxon>Myxini</taxon>
        <taxon>Myxiniformes</taxon>
        <taxon>Myxinidae</taxon>
        <taxon>Eptatretinae</taxon>
        <taxon>Eptatretus</taxon>
    </lineage>
</organism>
<dbReference type="PANTHER" id="PTHR31893">
    <property type="entry name" value="TRANSMEMBRANE PROTEIN 151 HOMOLOG"/>
    <property type="match status" value="1"/>
</dbReference>
<dbReference type="Pfam" id="PF14857">
    <property type="entry name" value="TMEM151"/>
    <property type="match status" value="1"/>
</dbReference>
<evidence type="ECO:0000313" key="9">
    <source>
        <dbReference type="Proteomes" id="UP000694388"/>
    </source>
</evidence>
<keyword evidence="4 7" id="KW-1133">Transmembrane helix</keyword>
<comment type="subcellular location">
    <subcellularLocation>
        <location evidence="1">Membrane</location>
        <topology evidence="1">Multi-pass membrane protein</topology>
    </subcellularLocation>
</comment>
<protein>
    <submittedName>
        <fullName evidence="8">Si:dkey-13p1.4</fullName>
    </submittedName>
</protein>
<comment type="similarity">
    <text evidence="2">Belongs to the TMEM151 family.</text>
</comment>
<keyword evidence="9" id="KW-1185">Reference proteome</keyword>
<feature type="compositionally biased region" description="Polar residues" evidence="6">
    <location>
        <begin position="14"/>
        <end position="23"/>
    </location>
</feature>
<evidence type="ECO:0000313" key="8">
    <source>
        <dbReference type="Ensembl" id="ENSEBUP00000003701.1"/>
    </source>
</evidence>
<dbReference type="InterPro" id="IPR026767">
    <property type="entry name" value="Tmem151"/>
</dbReference>
<evidence type="ECO:0000256" key="5">
    <source>
        <dbReference type="ARBA" id="ARBA00023136"/>
    </source>
</evidence>